<gene>
    <name evidence="1" type="ORF">IRI77_29015</name>
</gene>
<name>A0A7S7NNC3_PALFE</name>
<dbReference type="NCBIfam" id="TIGR03696">
    <property type="entry name" value="Rhs_assc_core"/>
    <property type="match status" value="1"/>
</dbReference>
<organism evidence="1 2">
    <name type="scientific">Paludibaculum fermentans</name>
    <dbReference type="NCBI Taxonomy" id="1473598"/>
    <lineage>
        <taxon>Bacteria</taxon>
        <taxon>Pseudomonadati</taxon>
        <taxon>Acidobacteriota</taxon>
        <taxon>Terriglobia</taxon>
        <taxon>Bryobacterales</taxon>
        <taxon>Bryobacteraceae</taxon>
        <taxon>Paludibaculum</taxon>
    </lineage>
</organism>
<evidence type="ECO:0000313" key="2">
    <source>
        <dbReference type="Proteomes" id="UP000593892"/>
    </source>
</evidence>
<dbReference type="RefSeq" id="WP_194448461.1">
    <property type="nucleotide sequence ID" value="NZ_CP063849.1"/>
</dbReference>
<dbReference type="Proteomes" id="UP000593892">
    <property type="component" value="Chromosome"/>
</dbReference>
<keyword evidence="2" id="KW-1185">Reference proteome</keyword>
<accession>A0A7S7NNC3</accession>
<reference evidence="1 2" key="1">
    <citation type="submission" date="2020-10" db="EMBL/GenBank/DDBJ databases">
        <title>Complete genome sequence of Paludibaculum fermentans P105T, a facultatively anaerobic acidobacterium capable of dissimilatory Fe(III) reduction.</title>
        <authorList>
            <person name="Dedysh S.N."/>
            <person name="Beletsky A.V."/>
            <person name="Kulichevskaya I.S."/>
            <person name="Mardanov A.V."/>
            <person name="Ravin N.V."/>
        </authorList>
    </citation>
    <scope>NUCLEOTIDE SEQUENCE [LARGE SCALE GENOMIC DNA]</scope>
    <source>
        <strain evidence="1 2">P105</strain>
    </source>
</reference>
<dbReference type="InterPro" id="IPR022385">
    <property type="entry name" value="Rhs_assc_core"/>
</dbReference>
<dbReference type="Gene3D" id="2.180.10.10">
    <property type="entry name" value="RHS repeat-associated core"/>
    <property type="match status" value="1"/>
</dbReference>
<dbReference type="PANTHER" id="PTHR32305">
    <property type="match status" value="1"/>
</dbReference>
<sequence length="559" mass="58562">MPRRIEGRRRGPEEVLTRNYTHDVPARISTANEGTGSWKRAYGYDSAGNRYVDPDTSKTSGYAISPFTPTTSSNFDARNRLGVNNSTYDPSGNGNQTAIGSYTYSYDAENRMITAKLGGGGTEVSSTGYVYDGEGQRVQKITCPAGTQTCTASVAGATSTTYVYDAFGNLAAEYSGAGSAPVGCGTPTCYVSVDQIGSTRLVTDANGNAVRRYDYTPYGEELWAGTGGRTTAMGYQSGPDGFNPKFTGQQRDTENFLDYFHARYYSPQQGRFVSVDPENAGADPASPQTWNGYAYVSNNPLSYTDPTGEGIFGFLGSIIGGFFGGPLGAWIGSLAGNGADAAIWGPEAGGASFYNPTNNFGLGNASPWGSTPGLGGAGGDVYGGGSTGGMIFSYEGPVHHQLTYFGAMMAGLDPLTALRLSYGVMAVDWRGGLKTSQGTDPTHAHWHAMAGVTEGGHEGCGQAHGGTIDALGGATQRALGGDQAATTLALHMIQDSYASGHQYKFWPGGAPSVSHIAGDLAPSPTALNMTAQYLFDLKAGKMRSAYYYLAKPQACGPVW</sequence>
<dbReference type="AlphaFoldDB" id="A0A7S7NNC3"/>
<protein>
    <submittedName>
        <fullName evidence="1">RHS repeat-associated core domain-containing protein</fullName>
    </submittedName>
</protein>
<dbReference type="PANTHER" id="PTHR32305:SF17">
    <property type="entry name" value="TRNA NUCLEASE WAPA"/>
    <property type="match status" value="1"/>
</dbReference>
<evidence type="ECO:0000313" key="1">
    <source>
        <dbReference type="EMBL" id="QOY86792.1"/>
    </source>
</evidence>
<dbReference type="KEGG" id="pfer:IRI77_29015"/>
<proteinExistence type="predicted"/>
<dbReference type="EMBL" id="CP063849">
    <property type="protein sequence ID" value="QOY86792.1"/>
    <property type="molecule type" value="Genomic_DNA"/>
</dbReference>
<dbReference type="InterPro" id="IPR050708">
    <property type="entry name" value="T6SS_VgrG/RHS"/>
</dbReference>